<accession>A0A4Y4DQC9</accession>
<evidence type="ECO:0000313" key="4">
    <source>
        <dbReference type="Proteomes" id="UP000316612"/>
    </source>
</evidence>
<dbReference type="EMBL" id="BJNY01000007">
    <property type="protein sequence ID" value="GED05795.1"/>
    <property type="molecule type" value="Genomic_DNA"/>
</dbReference>
<feature type="signal peptide" evidence="2">
    <location>
        <begin position="1"/>
        <end position="21"/>
    </location>
</feature>
<sequence length="174" mass="18526">MKRLAFPALGIGLALALQGCAAGGTAEPTATTTVTASPTDAADNTSASPSEEQAPAASVSESTAKEAVTTAYDESRRTVFTLDAAQISSFTGLDFSSTEQSELIDRLSEQSRWESQSNTKKYAQLIASAMTKESDSARDALREMNKDERAKLRVYVSHNQHATVAHIGVTHDDK</sequence>
<dbReference type="OrthoDB" id="9947616at2"/>
<feature type="chain" id="PRO_5039538392" description="Lipoprotein" evidence="2">
    <location>
        <begin position="22"/>
        <end position="174"/>
    </location>
</feature>
<evidence type="ECO:0000256" key="2">
    <source>
        <dbReference type="SAM" id="SignalP"/>
    </source>
</evidence>
<dbReference type="AlphaFoldDB" id="A0A4Y4DQC9"/>
<reference evidence="3 4" key="1">
    <citation type="submission" date="2019-06" db="EMBL/GenBank/DDBJ databases">
        <title>Whole genome shotgun sequence of Glutamicibacter uratoxydans NBRC 15515.</title>
        <authorList>
            <person name="Hosoyama A."/>
            <person name="Uohara A."/>
            <person name="Ohji S."/>
            <person name="Ichikawa N."/>
        </authorList>
    </citation>
    <scope>NUCLEOTIDE SEQUENCE [LARGE SCALE GENOMIC DNA]</scope>
    <source>
        <strain evidence="3 4">NBRC 15515</strain>
    </source>
</reference>
<evidence type="ECO:0000256" key="1">
    <source>
        <dbReference type="SAM" id="MobiDB-lite"/>
    </source>
</evidence>
<evidence type="ECO:0000313" key="3">
    <source>
        <dbReference type="EMBL" id="GED05795.1"/>
    </source>
</evidence>
<keyword evidence="2" id="KW-0732">Signal</keyword>
<proteinExistence type="predicted"/>
<evidence type="ECO:0008006" key="5">
    <source>
        <dbReference type="Google" id="ProtNLM"/>
    </source>
</evidence>
<organism evidence="3 4">
    <name type="scientific">Glutamicibacter uratoxydans</name>
    <name type="common">Arthrobacter uratoxydans</name>
    <dbReference type="NCBI Taxonomy" id="43667"/>
    <lineage>
        <taxon>Bacteria</taxon>
        <taxon>Bacillati</taxon>
        <taxon>Actinomycetota</taxon>
        <taxon>Actinomycetes</taxon>
        <taxon>Micrococcales</taxon>
        <taxon>Micrococcaceae</taxon>
        <taxon>Glutamicibacter</taxon>
    </lineage>
</organism>
<dbReference type="Proteomes" id="UP000316612">
    <property type="component" value="Unassembled WGS sequence"/>
</dbReference>
<name>A0A4Y4DQC9_GLUUR</name>
<comment type="caution">
    <text evidence="3">The sequence shown here is derived from an EMBL/GenBank/DDBJ whole genome shotgun (WGS) entry which is preliminary data.</text>
</comment>
<dbReference type="PROSITE" id="PS51257">
    <property type="entry name" value="PROKAR_LIPOPROTEIN"/>
    <property type="match status" value="1"/>
</dbReference>
<protein>
    <recommendedName>
        <fullName evidence="5">Lipoprotein</fullName>
    </recommendedName>
</protein>
<feature type="compositionally biased region" description="Low complexity" evidence="1">
    <location>
        <begin position="24"/>
        <end position="62"/>
    </location>
</feature>
<feature type="region of interest" description="Disordered" evidence="1">
    <location>
        <begin position="24"/>
        <end position="70"/>
    </location>
</feature>
<dbReference type="RefSeq" id="WP_141363232.1">
    <property type="nucleotide sequence ID" value="NZ_BAAAJL010000003.1"/>
</dbReference>
<gene>
    <name evidence="3" type="ORF">AUR04nite_13270</name>
</gene>
<keyword evidence="4" id="KW-1185">Reference proteome</keyword>